<accession>J9FYV3</accession>
<protein>
    <submittedName>
        <fullName evidence="2">Uncharacterized protein</fullName>
    </submittedName>
</protein>
<dbReference type="EMBL" id="AMCI01006210">
    <property type="protein sequence ID" value="EJW94727.1"/>
    <property type="molecule type" value="Genomic_DNA"/>
</dbReference>
<feature type="compositionally biased region" description="Basic and acidic residues" evidence="1">
    <location>
        <begin position="1"/>
        <end position="10"/>
    </location>
</feature>
<reference evidence="2" key="1">
    <citation type="journal article" date="2012" name="PLoS ONE">
        <title>Gene sets for utilization of primary and secondary nutrition supplies in the distal gut of endangered iberian lynx.</title>
        <authorList>
            <person name="Alcaide M."/>
            <person name="Messina E."/>
            <person name="Richter M."/>
            <person name="Bargiela R."/>
            <person name="Peplies J."/>
            <person name="Huws S.A."/>
            <person name="Newbold C.J."/>
            <person name="Golyshin P.N."/>
            <person name="Simon M.A."/>
            <person name="Lopez G."/>
            <person name="Yakimov M.M."/>
            <person name="Ferrer M."/>
        </authorList>
    </citation>
    <scope>NUCLEOTIDE SEQUENCE</scope>
</reference>
<organism evidence="2">
    <name type="scientific">gut metagenome</name>
    <dbReference type="NCBI Taxonomy" id="749906"/>
    <lineage>
        <taxon>unclassified sequences</taxon>
        <taxon>metagenomes</taxon>
        <taxon>organismal metagenomes</taxon>
    </lineage>
</organism>
<comment type="caution">
    <text evidence="2">The sequence shown here is derived from an EMBL/GenBank/DDBJ whole genome shotgun (WGS) entry which is preliminary data.</text>
</comment>
<name>J9FYV3_9ZZZZ</name>
<sequence>MSALKAEHKLRATNSQPMLTTKTDTSSSPTSSAIATTRT</sequence>
<proteinExistence type="predicted"/>
<evidence type="ECO:0000256" key="1">
    <source>
        <dbReference type="SAM" id="MobiDB-lite"/>
    </source>
</evidence>
<dbReference type="AlphaFoldDB" id="J9FYV3"/>
<evidence type="ECO:0000313" key="2">
    <source>
        <dbReference type="EMBL" id="EJW94727.1"/>
    </source>
</evidence>
<feature type="region of interest" description="Disordered" evidence="1">
    <location>
        <begin position="1"/>
        <end position="39"/>
    </location>
</feature>
<feature type="compositionally biased region" description="Low complexity" evidence="1">
    <location>
        <begin position="20"/>
        <end position="39"/>
    </location>
</feature>
<gene>
    <name evidence="2" type="ORF">EVA_17166</name>
</gene>